<dbReference type="PROSITE" id="PS51186">
    <property type="entry name" value="GNAT"/>
    <property type="match status" value="1"/>
</dbReference>
<dbReference type="PANTHER" id="PTHR43420:SF44">
    <property type="entry name" value="ACETYLTRANSFERASE YPEA"/>
    <property type="match status" value="1"/>
</dbReference>
<feature type="domain" description="N-acetyltransferase" evidence="3">
    <location>
        <begin position="28"/>
        <end position="195"/>
    </location>
</feature>
<dbReference type="GO" id="GO:0016747">
    <property type="term" value="F:acyltransferase activity, transferring groups other than amino-acyl groups"/>
    <property type="evidence" value="ECO:0007669"/>
    <property type="project" value="InterPro"/>
</dbReference>
<name>A0A1Z4GDF0_9CYAN</name>
<sequence length="195" mass="22130">MSEQLIPGYLIRRGSTLERSLLVKFMQRTYQERFPQQDFAHLARTVEQYLSKDTPLWWVDVGEQGSQRRAGVPPVEATGVSRGAEGQRGVTYNTSSPLLPASCPVACVWVGNAVDQVNGDRHAHIFLLYVIPEHRRRGIGKALMQYLEKWATERGDRQIGLQVFESNQPALNLYNQLGYQTQSLWMVKQIGVNSQ</sequence>
<dbReference type="PANTHER" id="PTHR43420">
    <property type="entry name" value="ACETYLTRANSFERASE"/>
    <property type="match status" value="1"/>
</dbReference>
<gene>
    <name evidence="4" type="ORF">NIES21_13700</name>
</gene>
<dbReference type="Gene3D" id="3.40.630.30">
    <property type="match status" value="1"/>
</dbReference>
<dbReference type="CDD" id="cd04301">
    <property type="entry name" value="NAT_SF"/>
    <property type="match status" value="1"/>
</dbReference>
<organism evidence="4 5">
    <name type="scientific">Anabaenopsis circularis NIES-21</name>
    <dbReference type="NCBI Taxonomy" id="1085406"/>
    <lineage>
        <taxon>Bacteria</taxon>
        <taxon>Bacillati</taxon>
        <taxon>Cyanobacteriota</taxon>
        <taxon>Cyanophyceae</taxon>
        <taxon>Nostocales</taxon>
        <taxon>Nodulariaceae</taxon>
        <taxon>Anabaenopsis</taxon>
    </lineage>
</organism>
<dbReference type="OrthoDB" id="512204at2"/>
<evidence type="ECO:0000313" key="4">
    <source>
        <dbReference type="EMBL" id="BAY15553.1"/>
    </source>
</evidence>
<dbReference type="EMBL" id="AP018174">
    <property type="protein sequence ID" value="BAY15553.1"/>
    <property type="molecule type" value="Genomic_DNA"/>
</dbReference>
<accession>A0A1Z4GDF0</accession>
<protein>
    <submittedName>
        <fullName evidence="4">GCN5-related N-acetyltransferase</fullName>
    </submittedName>
</protein>
<dbReference type="AlphaFoldDB" id="A0A1Z4GDF0"/>
<dbReference type="InterPro" id="IPR016181">
    <property type="entry name" value="Acyl_CoA_acyltransferase"/>
</dbReference>
<dbReference type="Proteomes" id="UP000218287">
    <property type="component" value="Chromosome"/>
</dbReference>
<evidence type="ECO:0000256" key="1">
    <source>
        <dbReference type="ARBA" id="ARBA00022679"/>
    </source>
</evidence>
<evidence type="ECO:0000259" key="3">
    <source>
        <dbReference type="PROSITE" id="PS51186"/>
    </source>
</evidence>
<evidence type="ECO:0000256" key="2">
    <source>
        <dbReference type="ARBA" id="ARBA00023315"/>
    </source>
</evidence>
<keyword evidence="1 4" id="KW-0808">Transferase</keyword>
<dbReference type="SUPFAM" id="SSF55729">
    <property type="entry name" value="Acyl-CoA N-acyltransferases (Nat)"/>
    <property type="match status" value="1"/>
</dbReference>
<evidence type="ECO:0000313" key="5">
    <source>
        <dbReference type="Proteomes" id="UP000218287"/>
    </source>
</evidence>
<keyword evidence="2" id="KW-0012">Acyltransferase</keyword>
<dbReference type="InterPro" id="IPR000182">
    <property type="entry name" value="GNAT_dom"/>
</dbReference>
<proteinExistence type="predicted"/>
<dbReference type="Pfam" id="PF00583">
    <property type="entry name" value="Acetyltransf_1"/>
    <property type="match status" value="1"/>
</dbReference>
<dbReference type="InterPro" id="IPR050680">
    <property type="entry name" value="YpeA/RimI_acetyltransf"/>
</dbReference>
<keyword evidence="5" id="KW-1185">Reference proteome</keyword>
<reference evidence="4 5" key="1">
    <citation type="submission" date="2017-06" db="EMBL/GenBank/DDBJ databases">
        <title>Genome sequencing of cyanobaciteial culture collection at National Institute for Environmental Studies (NIES).</title>
        <authorList>
            <person name="Hirose Y."/>
            <person name="Shimura Y."/>
            <person name="Fujisawa T."/>
            <person name="Nakamura Y."/>
            <person name="Kawachi M."/>
        </authorList>
    </citation>
    <scope>NUCLEOTIDE SEQUENCE [LARGE SCALE GENOMIC DNA]</scope>
    <source>
        <strain evidence="4 5">NIES-21</strain>
    </source>
</reference>